<dbReference type="AlphaFoldDB" id="A0A6P1TPD4"/>
<dbReference type="RefSeq" id="WP_161838566.1">
    <property type="nucleotide sequence ID" value="NZ_CP048000.1"/>
</dbReference>
<dbReference type="InterPro" id="IPR035067">
    <property type="entry name" value="V-type_ATPase_csu/dsu"/>
</dbReference>
<dbReference type="Proteomes" id="UP000464314">
    <property type="component" value="Chromosome"/>
</dbReference>
<name>A0A6P1TPD4_9FIRM</name>
<dbReference type="Gene3D" id="1.10.132.50">
    <property type="entry name" value="ATP synthase (C/AC39) subunit, domain 3"/>
    <property type="match status" value="1"/>
</dbReference>
<sequence length="322" mass="36710">MADNQYIYAVARIRSLELSLLDKTFFDQLLACKSFEDCLRLLSDKGWGRNGDLTAEQLLESEREKIWDTIKELVKDTSVFDTFLYGNDFHNLKAAIKQVYMNEEVPGIFISRGTIAPESILKAVMEHDFSTLPKRMSACAEEAYQVQFHTGDSQLCDVIIDKAALESIYQSGKTSGNDLLNEYAELKVASADINIAIRSYKTGKKREFLERAIADCTSLDRKKLIEAAQSGEEEIYDYLSNTAYSDAVQAIKESLSSFDRWCDNLIIRHIKPQKYNSFTLSPIAAYILARENEIKSVRILLSGKLNDLPEESIRERLREMYV</sequence>
<dbReference type="InterPro" id="IPR050873">
    <property type="entry name" value="V-ATPase_V0D/AC39_subunit"/>
</dbReference>
<dbReference type="Gene3D" id="1.20.1690.10">
    <property type="entry name" value="V-type ATP synthase subunit C domain"/>
    <property type="match status" value="2"/>
</dbReference>
<dbReference type="InterPro" id="IPR036079">
    <property type="entry name" value="ATPase_csu/dsu_sf"/>
</dbReference>
<evidence type="ECO:0000256" key="3">
    <source>
        <dbReference type="ARBA" id="ARBA00023065"/>
    </source>
</evidence>
<gene>
    <name evidence="4" type="ORF">Ana3638_13950</name>
</gene>
<accession>A0A6P1TPD4</accession>
<dbReference type="InterPro" id="IPR044911">
    <property type="entry name" value="V-type_ATPase_csu/dsu_dom_3"/>
</dbReference>
<evidence type="ECO:0000256" key="2">
    <source>
        <dbReference type="ARBA" id="ARBA00022448"/>
    </source>
</evidence>
<evidence type="ECO:0000313" key="5">
    <source>
        <dbReference type="Proteomes" id="UP000464314"/>
    </source>
</evidence>
<comment type="similarity">
    <text evidence="1">Belongs to the V-ATPase V0D/AC39 subunit family.</text>
</comment>
<evidence type="ECO:0000313" key="4">
    <source>
        <dbReference type="EMBL" id="QHQ61741.1"/>
    </source>
</evidence>
<dbReference type="PANTHER" id="PTHR38682:SF1">
    <property type="entry name" value="V-TYPE ATP SYNTHASE SUBUNIT C"/>
    <property type="match status" value="1"/>
</dbReference>
<keyword evidence="5" id="KW-1185">Reference proteome</keyword>
<reference evidence="4 5" key="1">
    <citation type="submission" date="2020-01" db="EMBL/GenBank/DDBJ databases">
        <title>Genome analysis of Anaerocolumna sp. CBA3638.</title>
        <authorList>
            <person name="Kim J."/>
            <person name="Roh S.W."/>
        </authorList>
    </citation>
    <scope>NUCLEOTIDE SEQUENCE [LARGE SCALE GENOMIC DNA]</scope>
    <source>
        <strain evidence="4 5">CBA3638</strain>
    </source>
</reference>
<dbReference type="KEGG" id="anr:Ana3638_13950"/>
<dbReference type="SUPFAM" id="SSF103486">
    <property type="entry name" value="V-type ATP synthase subunit C"/>
    <property type="match status" value="1"/>
</dbReference>
<organism evidence="4 5">
    <name type="scientific">Anaerocolumna sedimenticola</name>
    <dbReference type="NCBI Taxonomy" id="2696063"/>
    <lineage>
        <taxon>Bacteria</taxon>
        <taxon>Bacillati</taxon>
        <taxon>Bacillota</taxon>
        <taxon>Clostridia</taxon>
        <taxon>Lachnospirales</taxon>
        <taxon>Lachnospiraceae</taxon>
        <taxon>Anaerocolumna</taxon>
    </lineage>
</organism>
<keyword evidence="2" id="KW-0813">Transport</keyword>
<dbReference type="InterPro" id="IPR002843">
    <property type="entry name" value="ATPase_V0-cplx_csu/dsu"/>
</dbReference>
<dbReference type="Pfam" id="PF01992">
    <property type="entry name" value="vATP-synt_AC39"/>
    <property type="match status" value="1"/>
</dbReference>
<dbReference type="EMBL" id="CP048000">
    <property type="protein sequence ID" value="QHQ61741.1"/>
    <property type="molecule type" value="Genomic_DNA"/>
</dbReference>
<protein>
    <submittedName>
        <fullName evidence="4">V-type ATP synthase subunit C</fullName>
    </submittedName>
</protein>
<evidence type="ECO:0000256" key="1">
    <source>
        <dbReference type="ARBA" id="ARBA00006709"/>
    </source>
</evidence>
<proteinExistence type="inferred from homology"/>
<dbReference type="GO" id="GO:0046961">
    <property type="term" value="F:proton-transporting ATPase activity, rotational mechanism"/>
    <property type="evidence" value="ECO:0007669"/>
    <property type="project" value="InterPro"/>
</dbReference>
<keyword evidence="3" id="KW-0406">Ion transport</keyword>
<dbReference type="PANTHER" id="PTHR38682">
    <property type="entry name" value="V-TYPE ATP SYNTHASE SUBUNIT C"/>
    <property type="match status" value="1"/>
</dbReference>